<dbReference type="GO" id="GO:0000166">
    <property type="term" value="F:nucleotide binding"/>
    <property type="evidence" value="ECO:0007669"/>
    <property type="project" value="UniProtKB-KW"/>
</dbReference>
<dbReference type="Proteomes" id="UP000184315">
    <property type="component" value="Unassembled WGS sequence"/>
</dbReference>
<evidence type="ECO:0000313" key="8">
    <source>
        <dbReference type="EMBL" id="CUR30919.1"/>
    </source>
</evidence>
<dbReference type="Gene3D" id="3.30.70.1230">
    <property type="entry name" value="Nucleotide cyclase"/>
    <property type="match status" value="1"/>
</dbReference>
<keyword evidence="3" id="KW-0547">Nucleotide-binding</keyword>
<dbReference type="InterPro" id="IPR050401">
    <property type="entry name" value="Cyclic_nucleotide_synthase"/>
</dbReference>
<protein>
    <recommendedName>
        <fullName evidence="7">Guanylate cyclase domain-containing protein</fullName>
    </recommendedName>
</protein>
<dbReference type="STRING" id="671072.PL9214290510"/>
<dbReference type="GO" id="GO:0035556">
    <property type="term" value="P:intracellular signal transduction"/>
    <property type="evidence" value="ECO:0007669"/>
    <property type="project" value="InterPro"/>
</dbReference>
<keyword evidence="6" id="KW-0456">Lyase</keyword>
<evidence type="ECO:0000256" key="2">
    <source>
        <dbReference type="ARBA" id="ARBA00022692"/>
    </source>
</evidence>
<evidence type="ECO:0000256" key="1">
    <source>
        <dbReference type="ARBA" id="ARBA00004370"/>
    </source>
</evidence>
<dbReference type="SUPFAM" id="SSF55073">
    <property type="entry name" value="Nucleotide cyclase"/>
    <property type="match status" value="1"/>
</dbReference>
<dbReference type="GO" id="GO:0016020">
    <property type="term" value="C:membrane"/>
    <property type="evidence" value="ECO:0007669"/>
    <property type="project" value="UniProtKB-SubCell"/>
</dbReference>
<evidence type="ECO:0000256" key="5">
    <source>
        <dbReference type="ARBA" id="ARBA00023136"/>
    </source>
</evidence>
<dbReference type="GO" id="GO:0004016">
    <property type="term" value="F:adenylate cyclase activity"/>
    <property type="evidence" value="ECO:0007669"/>
    <property type="project" value="UniProtKB-ARBA"/>
</dbReference>
<evidence type="ECO:0000256" key="6">
    <source>
        <dbReference type="ARBA" id="ARBA00023239"/>
    </source>
</evidence>
<evidence type="ECO:0000313" key="9">
    <source>
        <dbReference type="Proteomes" id="UP000184315"/>
    </source>
</evidence>
<dbReference type="GO" id="GO:0009190">
    <property type="term" value="P:cyclic nucleotide biosynthetic process"/>
    <property type="evidence" value="ECO:0007669"/>
    <property type="project" value="InterPro"/>
</dbReference>
<keyword evidence="5" id="KW-0472">Membrane</keyword>
<evidence type="ECO:0000256" key="4">
    <source>
        <dbReference type="ARBA" id="ARBA00022989"/>
    </source>
</evidence>
<dbReference type="PROSITE" id="PS50125">
    <property type="entry name" value="GUANYLATE_CYCLASE_2"/>
    <property type="match status" value="1"/>
</dbReference>
<reference evidence="9" key="1">
    <citation type="submission" date="2015-10" db="EMBL/GenBank/DDBJ databases">
        <authorList>
            <person name="Regsiter A."/>
            <person name="william w."/>
        </authorList>
    </citation>
    <scope>NUCLEOTIDE SEQUENCE [LARGE SCALE GENOMIC DNA]</scope>
</reference>
<keyword evidence="2" id="KW-0812">Transmembrane</keyword>
<dbReference type="PANTHER" id="PTHR11920">
    <property type="entry name" value="GUANYLYL CYCLASE"/>
    <property type="match status" value="1"/>
</dbReference>
<feature type="domain" description="Guanylate cyclase" evidence="7">
    <location>
        <begin position="31"/>
        <end position="59"/>
    </location>
</feature>
<dbReference type="InterPro" id="IPR001054">
    <property type="entry name" value="A/G_cyclase"/>
</dbReference>
<dbReference type="PANTHER" id="PTHR11920:SF335">
    <property type="entry name" value="GUANYLATE CYCLASE"/>
    <property type="match status" value="1"/>
</dbReference>
<comment type="subcellular location">
    <subcellularLocation>
        <location evidence="1">Membrane</location>
    </subcellularLocation>
</comment>
<gene>
    <name evidence="8" type="ORF">PL9214290510</name>
</gene>
<dbReference type="Pfam" id="PF00211">
    <property type="entry name" value="Guanylate_cyc"/>
    <property type="match status" value="1"/>
</dbReference>
<accession>A0A1J1LEC4</accession>
<dbReference type="InterPro" id="IPR029787">
    <property type="entry name" value="Nucleotide_cyclase"/>
</dbReference>
<keyword evidence="4" id="KW-1133">Transmembrane helix</keyword>
<dbReference type="AlphaFoldDB" id="A0A1J1LEC4"/>
<evidence type="ECO:0000256" key="3">
    <source>
        <dbReference type="ARBA" id="ARBA00022741"/>
    </source>
</evidence>
<proteinExistence type="predicted"/>
<sequence>MQLLLNILPATIAERLKTDTSAIAEQFDEVTILFADIVGFTPLSTRVKPKERSLIFKLNIRNLYKCELASIQGHWLLELLALKSLFMICGEML</sequence>
<keyword evidence="9" id="KW-1185">Reference proteome</keyword>
<organism evidence="8 9">
    <name type="scientific">Planktothrix tepida PCC 9214</name>
    <dbReference type="NCBI Taxonomy" id="671072"/>
    <lineage>
        <taxon>Bacteria</taxon>
        <taxon>Bacillati</taxon>
        <taxon>Cyanobacteriota</taxon>
        <taxon>Cyanophyceae</taxon>
        <taxon>Oscillatoriophycideae</taxon>
        <taxon>Oscillatoriales</taxon>
        <taxon>Microcoleaceae</taxon>
        <taxon>Planktothrix</taxon>
    </lineage>
</organism>
<evidence type="ECO:0000259" key="7">
    <source>
        <dbReference type="PROSITE" id="PS50125"/>
    </source>
</evidence>
<name>A0A1J1LEC4_9CYAN</name>
<dbReference type="EMBL" id="CZDF01000132">
    <property type="protein sequence ID" value="CUR30919.1"/>
    <property type="molecule type" value="Genomic_DNA"/>
</dbReference>